<dbReference type="NCBIfam" id="TIGR00414">
    <property type="entry name" value="serS"/>
    <property type="match status" value="1"/>
</dbReference>
<dbReference type="GO" id="GO:0006434">
    <property type="term" value="P:seryl-tRNA aminoacylation"/>
    <property type="evidence" value="ECO:0007669"/>
    <property type="project" value="UniProtKB-UniRule"/>
</dbReference>
<keyword evidence="10" id="KW-0030">Aminoacyl-tRNA synthetase</keyword>
<organism evidence="18 19">
    <name type="scientific">Candidatus Kerfeldbacteria bacterium RIFCSPLOWO2_01_FULL_48_11</name>
    <dbReference type="NCBI Taxonomy" id="1798543"/>
    <lineage>
        <taxon>Bacteria</taxon>
        <taxon>Candidatus Kerfeldiibacteriota</taxon>
    </lineage>
</organism>
<dbReference type="PANTHER" id="PTHR43697:SF1">
    <property type="entry name" value="SERINE--TRNA LIGASE"/>
    <property type="match status" value="1"/>
</dbReference>
<sequence length="424" mass="48164">MLDIKYIRQQRAEVIQSLATRKVRADRIELVMQLDENHRQLLQKLEDIRAEKNTISKSITSLSPKEKSRVLQRMADRSKEEKKLEQNTAEIESKRIEALGALPNLPHQSVPVGNDQSQNKVVKTVGNKPDLGFTPLDYITLSERHGLIDIVRAAKISGSRFGYLTGNGAQLWFALMQYTFDILRSNGFSFFFPPVLVKKQIMENTGYDSYIEGQEAYYIEKDDLFLIGTGEHALVPYHSGETLPSETLPRLYAAYSTCFRREAGSYGKDTKGIMRVHQFDKIEMVIITDPDTSWDQFDKLVEIQERIVTGLKLPYHLLEVCTGDLPKPSAKVIDLECWVPSEGRYRETHSASNCTDYQARRNMIRCKESDQPTSFVHILNATAITPRTLVAIIENYQLADGSIQIPQALQPYFAGKLVLTPSTK</sequence>
<evidence type="ECO:0000256" key="12">
    <source>
        <dbReference type="ARBA" id="ARBA00047929"/>
    </source>
</evidence>
<dbReference type="CDD" id="cd00770">
    <property type="entry name" value="SerRS_core"/>
    <property type="match status" value="1"/>
</dbReference>
<dbReference type="GO" id="GO:0004828">
    <property type="term" value="F:serine-tRNA ligase activity"/>
    <property type="evidence" value="ECO:0007669"/>
    <property type="project" value="UniProtKB-UniRule"/>
</dbReference>
<dbReference type="EMBL" id="MHKE01000017">
    <property type="protein sequence ID" value="OGY82787.1"/>
    <property type="molecule type" value="Genomic_DNA"/>
</dbReference>
<dbReference type="Pfam" id="PF02403">
    <property type="entry name" value="Seryl_tRNA_N"/>
    <property type="match status" value="1"/>
</dbReference>
<comment type="pathway">
    <text evidence="2">Aminoacyl-tRNA biosynthesis; selenocysteinyl-tRNA(Sec) biosynthesis; L-seryl-tRNA(Sec) from L-serine and tRNA(Sec): step 1/1.</text>
</comment>
<evidence type="ECO:0000256" key="16">
    <source>
        <dbReference type="PIRSR" id="PIRSR001529-2"/>
    </source>
</evidence>
<dbReference type="Gene3D" id="3.30.930.10">
    <property type="entry name" value="Bira Bifunctional Protein, Domain 2"/>
    <property type="match status" value="1"/>
</dbReference>
<comment type="similarity">
    <text evidence="3">Belongs to the class-II aminoacyl-tRNA synthetase family. Type-1 seryl-tRNA synthetase subfamily.</text>
</comment>
<dbReference type="InterPro" id="IPR002317">
    <property type="entry name" value="Ser-tRNA-ligase_type_1"/>
</dbReference>
<feature type="binding site" evidence="15">
    <location>
        <position position="380"/>
    </location>
    <ligand>
        <name>L-serine</name>
        <dbReference type="ChEBI" id="CHEBI:33384"/>
    </ligand>
</feature>
<keyword evidence="9" id="KW-0648">Protein biosynthesis</keyword>
<evidence type="ECO:0000256" key="2">
    <source>
        <dbReference type="ARBA" id="ARBA00005045"/>
    </source>
</evidence>
<keyword evidence="7" id="KW-0547">Nucleotide-binding</keyword>
<evidence type="ECO:0000256" key="1">
    <source>
        <dbReference type="ARBA" id="ARBA00004496"/>
    </source>
</evidence>
<comment type="subcellular location">
    <subcellularLocation>
        <location evidence="1">Cytoplasm</location>
    </subcellularLocation>
</comment>
<dbReference type="InterPro" id="IPR015866">
    <property type="entry name" value="Ser-tRNA-synth_1_N"/>
</dbReference>
<dbReference type="EC" id="6.1.1.11" evidence="4 14"/>
<evidence type="ECO:0000313" key="19">
    <source>
        <dbReference type="Proteomes" id="UP000179164"/>
    </source>
</evidence>
<keyword evidence="6 18" id="KW-0436">Ligase</keyword>
<proteinExistence type="inferred from homology"/>
<dbReference type="Gene3D" id="1.10.287.40">
    <property type="entry name" value="Serine-tRNA synthetase, tRNA binding domain"/>
    <property type="match status" value="1"/>
</dbReference>
<reference evidence="18 19" key="1">
    <citation type="journal article" date="2016" name="Nat. Commun.">
        <title>Thousands of microbial genomes shed light on interconnected biogeochemical processes in an aquifer system.</title>
        <authorList>
            <person name="Anantharaman K."/>
            <person name="Brown C.T."/>
            <person name="Hug L.A."/>
            <person name="Sharon I."/>
            <person name="Castelle C.J."/>
            <person name="Probst A.J."/>
            <person name="Thomas B.C."/>
            <person name="Singh A."/>
            <person name="Wilkins M.J."/>
            <person name="Karaoz U."/>
            <person name="Brodie E.L."/>
            <person name="Williams K.H."/>
            <person name="Hubbard S.S."/>
            <person name="Banfield J.F."/>
        </authorList>
    </citation>
    <scope>NUCLEOTIDE SEQUENCE [LARGE SCALE GENOMIC DNA]</scope>
</reference>
<dbReference type="InterPro" id="IPR002314">
    <property type="entry name" value="aa-tRNA-synt_IIb"/>
</dbReference>
<comment type="catalytic activity">
    <reaction evidence="13">
        <text>tRNA(Ser) + L-serine + ATP = L-seryl-tRNA(Ser) + AMP + diphosphate + H(+)</text>
        <dbReference type="Rhea" id="RHEA:12292"/>
        <dbReference type="Rhea" id="RHEA-COMP:9669"/>
        <dbReference type="Rhea" id="RHEA-COMP:9703"/>
        <dbReference type="ChEBI" id="CHEBI:15378"/>
        <dbReference type="ChEBI" id="CHEBI:30616"/>
        <dbReference type="ChEBI" id="CHEBI:33019"/>
        <dbReference type="ChEBI" id="CHEBI:33384"/>
        <dbReference type="ChEBI" id="CHEBI:78442"/>
        <dbReference type="ChEBI" id="CHEBI:78533"/>
        <dbReference type="ChEBI" id="CHEBI:456215"/>
        <dbReference type="EC" id="6.1.1.11"/>
    </reaction>
</comment>
<gene>
    <name evidence="18" type="ORF">A2898_04300</name>
</gene>
<dbReference type="GO" id="GO:0005524">
    <property type="term" value="F:ATP binding"/>
    <property type="evidence" value="ECO:0007669"/>
    <property type="project" value="UniProtKB-KW"/>
</dbReference>
<evidence type="ECO:0000313" key="18">
    <source>
        <dbReference type="EMBL" id="OGY82787.1"/>
    </source>
</evidence>
<feature type="binding site" evidence="15">
    <location>
        <position position="260"/>
    </location>
    <ligand>
        <name>L-serine</name>
        <dbReference type="ChEBI" id="CHEBI:33384"/>
    </ligand>
</feature>
<accession>A0A1G2B3I3</accession>
<dbReference type="Pfam" id="PF00587">
    <property type="entry name" value="tRNA-synt_2b"/>
    <property type="match status" value="1"/>
</dbReference>
<name>A0A1G2B3I3_9BACT</name>
<feature type="binding site" evidence="15">
    <location>
        <position position="283"/>
    </location>
    <ligand>
        <name>L-serine</name>
        <dbReference type="ChEBI" id="CHEBI:33384"/>
    </ligand>
</feature>
<dbReference type="InterPro" id="IPR006195">
    <property type="entry name" value="aa-tRNA-synth_II"/>
</dbReference>
<evidence type="ECO:0000256" key="10">
    <source>
        <dbReference type="ARBA" id="ARBA00023146"/>
    </source>
</evidence>
<dbReference type="PIRSF" id="PIRSF001529">
    <property type="entry name" value="Ser-tRNA-synth_IIa"/>
    <property type="match status" value="1"/>
</dbReference>
<dbReference type="SUPFAM" id="SSF46589">
    <property type="entry name" value="tRNA-binding arm"/>
    <property type="match status" value="1"/>
</dbReference>
<feature type="site" description="Important for serine binding" evidence="15">
    <location>
        <position position="382"/>
    </location>
</feature>
<dbReference type="Proteomes" id="UP000179164">
    <property type="component" value="Unassembled WGS sequence"/>
</dbReference>
<evidence type="ECO:0000256" key="14">
    <source>
        <dbReference type="NCBIfam" id="TIGR00414"/>
    </source>
</evidence>
<comment type="catalytic activity">
    <reaction evidence="12">
        <text>tRNA(Sec) + L-serine + ATP = L-seryl-tRNA(Sec) + AMP + diphosphate + H(+)</text>
        <dbReference type="Rhea" id="RHEA:42580"/>
        <dbReference type="Rhea" id="RHEA-COMP:9742"/>
        <dbReference type="Rhea" id="RHEA-COMP:10128"/>
        <dbReference type="ChEBI" id="CHEBI:15378"/>
        <dbReference type="ChEBI" id="CHEBI:30616"/>
        <dbReference type="ChEBI" id="CHEBI:33019"/>
        <dbReference type="ChEBI" id="CHEBI:33384"/>
        <dbReference type="ChEBI" id="CHEBI:78442"/>
        <dbReference type="ChEBI" id="CHEBI:78533"/>
        <dbReference type="ChEBI" id="CHEBI:456215"/>
        <dbReference type="EC" id="6.1.1.11"/>
    </reaction>
</comment>
<feature type="binding site" evidence="16">
    <location>
        <begin position="260"/>
        <end position="262"/>
    </location>
    <ligand>
        <name>ATP</name>
        <dbReference type="ChEBI" id="CHEBI:30616"/>
    </ligand>
</feature>
<evidence type="ECO:0000256" key="9">
    <source>
        <dbReference type="ARBA" id="ARBA00022917"/>
    </source>
</evidence>
<dbReference type="AlphaFoldDB" id="A0A1G2B3I3"/>
<evidence type="ECO:0000256" key="7">
    <source>
        <dbReference type="ARBA" id="ARBA00022741"/>
    </source>
</evidence>
<feature type="binding site" evidence="16">
    <location>
        <begin position="276"/>
        <end position="279"/>
    </location>
    <ligand>
        <name>ATP</name>
        <dbReference type="ChEBI" id="CHEBI:30616"/>
    </ligand>
</feature>
<keyword evidence="8 16" id="KW-0067">ATP-binding</keyword>
<feature type="binding site" evidence="16">
    <location>
        <begin position="347"/>
        <end position="350"/>
    </location>
    <ligand>
        <name>ATP</name>
        <dbReference type="ChEBI" id="CHEBI:30616"/>
    </ligand>
</feature>
<evidence type="ECO:0000256" key="4">
    <source>
        <dbReference type="ARBA" id="ARBA00012840"/>
    </source>
</evidence>
<dbReference type="InterPro" id="IPR033729">
    <property type="entry name" value="SerRS_core"/>
</dbReference>
<dbReference type="InterPro" id="IPR010978">
    <property type="entry name" value="tRNA-bd_arm"/>
</dbReference>
<feature type="binding site" evidence="15">
    <location>
        <position position="229"/>
    </location>
    <ligand>
        <name>L-serine</name>
        <dbReference type="ChEBI" id="CHEBI:33384"/>
    </ligand>
</feature>
<keyword evidence="5" id="KW-0963">Cytoplasm</keyword>
<evidence type="ECO:0000256" key="11">
    <source>
        <dbReference type="ARBA" id="ARBA00039158"/>
    </source>
</evidence>
<dbReference type="PRINTS" id="PR00981">
    <property type="entry name" value="TRNASYNTHSER"/>
</dbReference>
<evidence type="ECO:0000259" key="17">
    <source>
        <dbReference type="PROSITE" id="PS50862"/>
    </source>
</evidence>
<dbReference type="SUPFAM" id="SSF55681">
    <property type="entry name" value="Class II aaRS and biotin synthetases"/>
    <property type="match status" value="1"/>
</dbReference>
<dbReference type="InterPro" id="IPR045864">
    <property type="entry name" value="aa-tRNA-synth_II/BPL/LPL"/>
</dbReference>
<evidence type="ECO:0000256" key="8">
    <source>
        <dbReference type="ARBA" id="ARBA00022840"/>
    </source>
</evidence>
<comment type="caution">
    <text evidence="18">The sequence shown here is derived from an EMBL/GenBank/DDBJ whole genome shotgun (WGS) entry which is preliminary data.</text>
</comment>
<evidence type="ECO:0000256" key="5">
    <source>
        <dbReference type="ARBA" id="ARBA00022490"/>
    </source>
</evidence>
<evidence type="ECO:0000256" key="6">
    <source>
        <dbReference type="ARBA" id="ARBA00022598"/>
    </source>
</evidence>
<protein>
    <recommendedName>
        <fullName evidence="11 14">Serine--tRNA ligase</fullName>
        <ecNumber evidence="4 14">6.1.1.11</ecNumber>
    </recommendedName>
</protein>
<evidence type="ECO:0000256" key="3">
    <source>
        <dbReference type="ARBA" id="ARBA00010728"/>
    </source>
</evidence>
<dbReference type="STRING" id="1798543.A2898_04300"/>
<evidence type="ECO:0000256" key="15">
    <source>
        <dbReference type="PIRSR" id="PIRSR001529-1"/>
    </source>
</evidence>
<feature type="domain" description="Aminoacyl-transfer RNA synthetases class-II family profile" evidence="17">
    <location>
        <begin position="137"/>
        <end position="406"/>
    </location>
</feature>
<dbReference type="InterPro" id="IPR042103">
    <property type="entry name" value="SerRS_1_N_sf"/>
</dbReference>
<evidence type="ECO:0000256" key="13">
    <source>
        <dbReference type="ARBA" id="ARBA00048823"/>
    </source>
</evidence>
<dbReference type="GO" id="GO:0005737">
    <property type="term" value="C:cytoplasm"/>
    <property type="evidence" value="ECO:0007669"/>
    <property type="project" value="UniProtKB-SubCell"/>
</dbReference>
<dbReference type="PANTHER" id="PTHR43697">
    <property type="entry name" value="SERYL-TRNA SYNTHETASE"/>
    <property type="match status" value="1"/>
</dbReference>
<dbReference type="PROSITE" id="PS50862">
    <property type="entry name" value="AA_TRNA_LIGASE_II"/>
    <property type="match status" value="1"/>
</dbReference>